<keyword evidence="11" id="KW-0457">Lysine biosynthesis</keyword>
<evidence type="ECO:0000256" key="15">
    <source>
        <dbReference type="RuleBase" id="RU004249"/>
    </source>
</evidence>
<dbReference type="PROSITE" id="PS00324">
    <property type="entry name" value="ASPARTOKINASE"/>
    <property type="match status" value="1"/>
</dbReference>
<dbReference type="Proteomes" id="UP000824249">
    <property type="component" value="Unassembled WGS sequence"/>
</dbReference>
<reference evidence="17" key="2">
    <citation type="submission" date="2021-04" db="EMBL/GenBank/DDBJ databases">
        <authorList>
            <person name="Gilroy R."/>
        </authorList>
    </citation>
    <scope>NUCLEOTIDE SEQUENCE</scope>
    <source>
        <strain evidence="17">26628</strain>
    </source>
</reference>
<evidence type="ECO:0000313" key="18">
    <source>
        <dbReference type="Proteomes" id="UP000824249"/>
    </source>
</evidence>
<evidence type="ECO:0000256" key="1">
    <source>
        <dbReference type="ARBA" id="ARBA00003121"/>
    </source>
</evidence>
<dbReference type="CDD" id="cd04916">
    <property type="entry name" value="ACT_AKiii-YclM-BS_2"/>
    <property type="match status" value="1"/>
</dbReference>
<dbReference type="Gene3D" id="3.40.1160.10">
    <property type="entry name" value="Acetylglutamate kinase-like"/>
    <property type="match status" value="1"/>
</dbReference>
<dbReference type="InterPro" id="IPR054352">
    <property type="entry name" value="ACT_Aspartokinase"/>
</dbReference>
<comment type="pathway">
    <text evidence="2 15">Amino-acid biosynthesis; L-lysine biosynthesis via DAP pathway; (S)-tetrahydrodipicolinate from L-aspartate: step 1/4.</text>
</comment>
<feature type="binding site" evidence="13">
    <location>
        <position position="51"/>
    </location>
    <ligand>
        <name>substrate</name>
    </ligand>
</feature>
<comment type="similarity">
    <text evidence="5 14">Belongs to the aspartokinase family.</text>
</comment>
<dbReference type="GO" id="GO:0019877">
    <property type="term" value="P:diaminopimelate biosynthetic process"/>
    <property type="evidence" value="ECO:0007669"/>
    <property type="project" value="UniProtKB-KW"/>
</dbReference>
<evidence type="ECO:0000256" key="10">
    <source>
        <dbReference type="ARBA" id="ARBA00022915"/>
    </source>
</evidence>
<evidence type="ECO:0000256" key="3">
    <source>
        <dbReference type="ARBA" id="ARBA00004986"/>
    </source>
</evidence>
<sequence>MKLIVCKFGGSSLADGSNIGRVADILRSDPARRYAVVSAPGKRFSADIKVTDLLYNCYRAACETGSCAAAFAAVRRRFVSIVEELGLEGFDIDGILDETEREIDARKSADFAASRGEYLNARVIAAKLGWEFVDAKDLVFFDERGAFDEEKSYPVIAERLQNCPNAVIPGFYGTDAAGNIKTFSRGGSDISGSIVARAVDADLYENWTDVSGFLAADPRIVEKPEKIEVISFKELRELSYMGANVLHADSIFPVRKGDIPIKIKNTFRPQDPGTLILPSKKYKKHGNIVTGIAGKKDFTVIFLEKSMMNAEVGFARKVLSILEEDGVNFEHMPTGIDTLSVVIESRYLADGMLDRLLEQIRAAVRPDYIRVLESIALVATVGHGMAASVGTSARLFGALSEAGINVRMIDQGSSELNIIVGIDNADYERCLRAIYREFFGKAAQE</sequence>
<keyword evidence="8 14" id="KW-0418">Kinase</keyword>
<evidence type="ECO:0000256" key="6">
    <source>
        <dbReference type="ARBA" id="ARBA00022679"/>
    </source>
</evidence>
<evidence type="ECO:0000256" key="7">
    <source>
        <dbReference type="ARBA" id="ARBA00022741"/>
    </source>
</evidence>
<evidence type="ECO:0000256" key="12">
    <source>
        <dbReference type="ARBA" id="ARBA00047872"/>
    </source>
</evidence>
<reference evidence="17" key="1">
    <citation type="journal article" date="2021" name="PeerJ">
        <title>Extensive microbial diversity within the chicken gut microbiome revealed by metagenomics and culture.</title>
        <authorList>
            <person name="Gilroy R."/>
            <person name="Ravi A."/>
            <person name="Getino M."/>
            <person name="Pursley I."/>
            <person name="Horton D.L."/>
            <person name="Alikhan N.F."/>
            <person name="Baker D."/>
            <person name="Gharbi K."/>
            <person name="Hall N."/>
            <person name="Watson M."/>
            <person name="Adriaenssens E.M."/>
            <person name="Foster-Nyarko E."/>
            <person name="Jarju S."/>
            <person name="Secka A."/>
            <person name="Antonio M."/>
            <person name="Oren A."/>
            <person name="Chaudhuri R.R."/>
            <person name="La Ragione R."/>
            <person name="Hildebrand F."/>
            <person name="Pallen M.J."/>
        </authorList>
    </citation>
    <scope>NUCLEOTIDE SEQUENCE</scope>
    <source>
        <strain evidence="17">26628</strain>
    </source>
</reference>
<dbReference type="EC" id="2.7.2.4" evidence="14"/>
<dbReference type="Gene3D" id="3.30.2130.10">
    <property type="entry name" value="VC0802-like"/>
    <property type="match status" value="1"/>
</dbReference>
<dbReference type="NCBIfam" id="TIGR00657">
    <property type="entry name" value="asp_kinases"/>
    <property type="match status" value="1"/>
</dbReference>
<dbReference type="InterPro" id="IPR001341">
    <property type="entry name" value="Asp_kinase"/>
</dbReference>
<keyword evidence="7 13" id="KW-0547">Nucleotide-binding</keyword>
<dbReference type="PIRSF" id="PIRSF000726">
    <property type="entry name" value="Asp_kin"/>
    <property type="match status" value="1"/>
</dbReference>
<evidence type="ECO:0000256" key="9">
    <source>
        <dbReference type="ARBA" id="ARBA00022840"/>
    </source>
</evidence>
<dbReference type="EMBL" id="DXFD01000090">
    <property type="protein sequence ID" value="HIX47233.1"/>
    <property type="molecule type" value="Genomic_DNA"/>
</dbReference>
<feature type="domain" description="ACT" evidence="16">
    <location>
        <begin position="380"/>
        <end position="445"/>
    </location>
</feature>
<feature type="binding site" evidence="13">
    <location>
        <position position="117"/>
    </location>
    <ligand>
        <name>substrate</name>
    </ligand>
</feature>
<dbReference type="GO" id="GO:0005829">
    <property type="term" value="C:cytosol"/>
    <property type="evidence" value="ECO:0007669"/>
    <property type="project" value="TreeGrafter"/>
</dbReference>
<keyword evidence="15" id="KW-0028">Amino-acid biosynthesis</keyword>
<dbReference type="Pfam" id="PF22468">
    <property type="entry name" value="ACT_9"/>
    <property type="match status" value="1"/>
</dbReference>
<comment type="function">
    <text evidence="1">Catalyzes the phosphorylation of the beta-carboxyl group of aspartic acid with ATP to yield 4-phospho-L-aspartate, which is involved in the branched biosynthetic pathway leading to the biosynthesis of amino acids threonine, isoleucine and methionine.</text>
</comment>
<dbReference type="InterPro" id="IPR045865">
    <property type="entry name" value="ACT-like_dom_sf"/>
</dbReference>
<dbReference type="InterPro" id="IPR002912">
    <property type="entry name" value="ACT_dom"/>
</dbReference>
<evidence type="ECO:0000313" key="17">
    <source>
        <dbReference type="EMBL" id="HIX47233.1"/>
    </source>
</evidence>
<dbReference type="PROSITE" id="PS51671">
    <property type="entry name" value="ACT"/>
    <property type="match status" value="1"/>
</dbReference>
<evidence type="ECO:0000256" key="8">
    <source>
        <dbReference type="ARBA" id="ARBA00022777"/>
    </source>
</evidence>
<dbReference type="Pfam" id="PF00696">
    <property type="entry name" value="AA_kinase"/>
    <property type="match status" value="1"/>
</dbReference>
<keyword evidence="6 14" id="KW-0808">Transferase</keyword>
<name>A0A9D1VV98_9FIRM</name>
<feature type="binding site" evidence="13">
    <location>
        <begin position="7"/>
        <end position="10"/>
    </location>
    <ligand>
        <name>ATP</name>
        <dbReference type="ChEBI" id="CHEBI:30616"/>
    </ligand>
</feature>
<evidence type="ECO:0000256" key="14">
    <source>
        <dbReference type="RuleBase" id="RU003448"/>
    </source>
</evidence>
<organism evidence="17 18">
    <name type="scientific">Candidatus Borkfalkia faecigallinarum</name>
    <dbReference type="NCBI Taxonomy" id="2838509"/>
    <lineage>
        <taxon>Bacteria</taxon>
        <taxon>Bacillati</taxon>
        <taxon>Bacillota</taxon>
        <taxon>Clostridia</taxon>
        <taxon>Christensenellales</taxon>
        <taxon>Christensenellaceae</taxon>
        <taxon>Candidatus Borkfalkia</taxon>
    </lineage>
</organism>
<evidence type="ECO:0000256" key="2">
    <source>
        <dbReference type="ARBA" id="ARBA00004766"/>
    </source>
</evidence>
<evidence type="ECO:0000256" key="11">
    <source>
        <dbReference type="ARBA" id="ARBA00023154"/>
    </source>
</evidence>
<comment type="pathway">
    <text evidence="3 15">Amino-acid biosynthesis; L-methionine biosynthesis via de novo pathway; L-homoserine from L-aspartate: step 1/3.</text>
</comment>
<gene>
    <name evidence="17" type="ORF">H9737_06060</name>
</gene>
<dbReference type="PANTHER" id="PTHR21499">
    <property type="entry name" value="ASPARTATE KINASE"/>
    <property type="match status" value="1"/>
</dbReference>
<feature type="binding site" evidence="13">
    <location>
        <begin position="208"/>
        <end position="209"/>
    </location>
    <ligand>
        <name>ATP</name>
        <dbReference type="ChEBI" id="CHEBI:30616"/>
    </ligand>
</feature>
<evidence type="ECO:0000256" key="4">
    <source>
        <dbReference type="ARBA" id="ARBA00005139"/>
    </source>
</evidence>
<dbReference type="InterPro" id="IPR005260">
    <property type="entry name" value="Asp_kin_monofn"/>
</dbReference>
<evidence type="ECO:0000259" key="16">
    <source>
        <dbReference type="PROSITE" id="PS51671"/>
    </source>
</evidence>
<dbReference type="InterPro" id="IPR001048">
    <property type="entry name" value="Asp/Glu/Uridylate_kinase"/>
</dbReference>
<dbReference type="PANTHER" id="PTHR21499:SF67">
    <property type="entry name" value="ASPARTOKINASE 3"/>
    <property type="match status" value="1"/>
</dbReference>
<comment type="pathway">
    <text evidence="4 15">Amino-acid biosynthesis; L-threonine biosynthesis; L-threonine from L-aspartate: step 1/5.</text>
</comment>
<accession>A0A9D1VV98</accession>
<dbReference type="FunFam" id="3.30.2130.10:FF:000001">
    <property type="entry name" value="Bifunctional aspartokinase/homoserine dehydrogenase"/>
    <property type="match status" value="1"/>
</dbReference>
<dbReference type="SUPFAM" id="SSF55021">
    <property type="entry name" value="ACT-like"/>
    <property type="match status" value="2"/>
</dbReference>
<dbReference type="GO" id="GO:0005524">
    <property type="term" value="F:ATP binding"/>
    <property type="evidence" value="ECO:0007669"/>
    <property type="project" value="UniProtKB-KW"/>
</dbReference>
<keyword evidence="10" id="KW-0220">Diaminopimelate biosynthesis</keyword>
<comment type="caution">
    <text evidence="17">The sequence shown here is derived from an EMBL/GenBank/DDBJ whole genome shotgun (WGS) entry which is preliminary data.</text>
</comment>
<dbReference type="AlphaFoldDB" id="A0A9D1VV98"/>
<protein>
    <recommendedName>
        <fullName evidence="14">Aspartokinase</fullName>
        <ecNumber evidence="14">2.7.2.4</ecNumber>
    </recommendedName>
</protein>
<dbReference type="NCBIfam" id="NF006540">
    <property type="entry name" value="PRK09034.1"/>
    <property type="match status" value="1"/>
</dbReference>
<dbReference type="SUPFAM" id="SSF53633">
    <property type="entry name" value="Carbamate kinase-like"/>
    <property type="match status" value="1"/>
</dbReference>
<proteinExistence type="inferred from homology"/>
<feature type="binding site" evidence="13">
    <location>
        <position position="219"/>
    </location>
    <ligand>
        <name>ATP</name>
        <dbReference type="ChEBI" id="CHEBI:30616"/>
    </ligand>
</feature>
<evidence type="ECO:0000256" key="13">
    <source>
        <dbReference type="PIRSR" id="PIRSR000726-1"/>
    </source>
</evidence>
<dbReference type="InterPro" id="IPR018042">
    <property type="entry name" value="Aspartate_kinase_CS"/>
</dbReference>
<dbReference type="GO" id="GO:0009089">
    <property type="term" value="P:lysine biosynthetic process via diaminopimelate"/>
    <property type="evidence" value="ECO:0007669"/>
    <property type="project" value="InterPro"/>
</dbReference>
<dbReference type="CDD" id="cd04911">
    <property type="entry name" value="ACT_AKiii-YclM-BS_1"/>
    <property type="match status" value="1"/>
</dbReference>
<comment type="catalytic activity">
    <reaction evidence="12 14">
        <text>L-aspartate + ATP = 4-phospho-L-aspartate + ADP</text>
        <dbReference type="Rhea" id="RHEA:23776"/>
        <dbReference type="ChEBI" id="CHEBI:29991"/>
        <dbReference type="ChEBI" id="CHEBI:30616"/>
        <dbReference type="ChEBI" id="CHEBI:57535"/>
        <dbReference type="ChEBI" id="CHEBI:456216"/>
        <dbReference type="EC" id="2.7.2.4"/>
    </reaction>
</comment>
<dbReference type="GO" id="GO:0004072">
    <property type="term" value="F:aspartate kinase activity"/>
    <property type="evidence" value="ECO:0007669"/>
    <property type="project" value="UniProtKB-EC"/>
</dbReference>
<evidence type="ECO:0000256" key="5">
    <source>
        <dbReference type="ARBA" id="ARBA00010122"/>
    </source>
</evidence>
<dbReference type="GO" id="GO:0009090">
    <property type="term" value="P:homoserine biosynthetic process"/>
    <property type="evidence" value="ECO:0007669"/>
    <property type="project" value="TreeGrafter"/>
</dbReference>
<keyword evidence="9 13" id="KW-0067">ATP-binding</keyword>
<dbReference type="InterPro" id="IPR036393">
    <property type="entry name" value="AceGlu_kinase-like_sf"/>
</dbReference>